<evidence type="ECO:0000256" key="1">
    <source>
        <dbReference type="ARBA" id="ARBA00023015"/>
    </source>
</evidence>
<accession>A0ABS7CCM8</accession>
<dbReference type="InterPro" id="IPR009057">
    <property type="entry name" value="Homeodomain-like_sf"/>
</dbReference>
<feature type="non-terminal residue" evidence="5">
    <location>
        <position position="1"/>
    </location>
</feature>
<sequence length="127" mass="14911">RIQSSKLSIRPEIARAMQYIHLHLQDELSLDTIAQEVELSPSHLGHLFKKEVGTSVIDYVLEQRIELAKRYLEEARFRNYELAEKVGFRHYSYFSTMFKKMTGMGPNEYRRSVKTSILPLAYEKEKG</sequence>
<evidence type="ECO:0000256" key="3">
    <source>
        <dbReference type="ARBA" id="ARBA00023163"/>
    </source>
</evidence>
<keyword evidence="2" id="KW-0238">DNA-binding</keyword>
<evidence type="ECO:0000256" key="2">
    <source>
        <dbReference type="ARBA" id="ARBA00023125"/>
    </source>
</evidence>
<gene>
    <name evidence="5" type="ORF">K0U00_32075</name>
</gene>
<dbReference type="Proteomes" id="UP001519887">
    <property type="component" value="Unassembled WGS sequence"/>
</dbReference>
<evidence type="ECO:0000259" key="4">
    <source>
        <dbReference type="PROSITE" id="PS01124"/>
    </source>
</evidence>
<dbReference type="InterPro" id="IPR018060">
    <property type="entry name" value="HTH_AraC"/>
</dbReference>
<dbReference type="Gene3D" id="1.10.10.60">
    <property type="entry name" value="Homeodomain-like"/>
    <property type="match status" value="2"/>
</dbReference>
<dbReference type="EMBL" id="JAHZIK010001304">
    <property type="protein sequence ID" value="MBW7458692.1"/>
    <property type="molecule type" value="Genomic_DNA"/>
</dbReference>
<dbReference type="InterPro" id="IPR020449">
    <property type="entry name" value="Tscrpt_reg_AraC-type_HTH"/>
</dbReference>
<keyword evidence="1" id="KW-0805">Transcription regulation</keyword>
<name>A0ABS7CCM8_9BACL</name>
<keyword evidence="6" id="KW-1185">Reference proteome</keyword>
<proteinExistence type="predicted"/>
<dbReference type="SUPFAM" id="SSF46689">
    <property type="entry name" value="Homeodomain-like"/>
    <property type="match status" value="2"/>
</dbReference>
<dbReference type="PANTHER" id="PTHR43280">
    <property type="entry name" value="ARAC-FAMILY TRANSCRIPTIONAL REGULATOR"/>
    <property type="match status" value="1"/>
</dbReference>
<reference evidence="5 6" key="1">
    <citation type="submission" date="2021-07" db="EMBL/GenBank/DDBJ databases">
        <title>Paenibacillus radiodurans sp. nov., isolated from the southeastern edge of Tengger Desert.</title>
        <authorList>
            <person name="Zhang G."/>
        </authorList>
    </citation>
    <scope>NUCLEOTIDE SEQUENCE [LARGE SCALE GENOMIC DNA]</scope>
    <source>
        <strain evidence="5 6">CCM 7311</strain>
    </source>
</reference>
<organism evidence="5 6">
    <name type="scientific">Paenibacillus sepulcri</name>
    <dbReference type="NCBI Taxonomy" id="359917"/>
    <lineage>
        <taxon>Bacteria</taxon>
        <taxon>Bacillati</taxon>
        <taxon>Bacillota</taxon>
        <taxon>Bacilli</taxon>
        <taxon>Bacillales</taxon>
        <taxon>Paenibacillaceae</taxon>
        <taxon>Paenibacillus</taxon>
    </lineage>
</organism>
<dbReference type="Pfam" id="PF12833">
    <property type="entry name" value="HTH_18"/>
    <property type="match status" value="1"/>
</dbReference>
<protein>
    <submittedName>
        <fullName evidence="5">AraC family transcriptional regulator</fullName>
    </submittedName>
</protein>
<feature type="domain" description="HTH araC/xylS-type" evidence="4">
    <location>
        <begin position="14"/>
        <end position="112"/>
    </location>
</feature>
<evidence type="ECO:0000313" key="6">
    <source>
        <dbReference type="Proteomes" id="UP001519887"/>
    </source>
</evidence>
<dbReference type="PANTHER" id="PTHR43280:SF10">
    <property type="entry name" value="REGULATORY PROTEIN POCR"/>
    <property type="match status" value="1"/>
</dbReference>
<keyword evidence="3" id="KW-0804">Transcription</keyword>
<evidence type="ECO:0000313" key="5">
    <source>
        <dbReference type="EMBL" id="MBW7458692.1"/>
    </source>
</evidence>
<dbReference type="SMART" id="SM00342">
    <property type="entry name" value="HTH_ARAC"/>
    <property type="match status" value="1"/>
</dbReference>
<dbReference type="PROSITE" id="PS01124">
    <property type="entry name" value="HTH_ARAC_FAMILY_2"/>
    <property type="match status" value="1"/>
</dbReference>
<dbReference type="PRINTS" id="PR00032">
    <property type="entry name" value="HTHARAC"/>
</dbReference>
<comment type="caution">
    <text evidence="5">The sequence shown here is derived from an EMBL/GenBank/DDBJ whole genome shotgun (WGS) entry which is preliminary data.</text>
</comment>